<dbReference type="EMBL" id="BAAAUD010000039">
    <property type="protein sequence ID" value="GAA2949160.1"/>
    <property type="molecule type" value="Genomic_DNA"/>
</dbReference>
<evidence type="ECO:0000256" key="2">
    <source>
        <dbReference type="SAM" id="MobiDB-lite"/>
    </source>
</evidence>
<dbReference type="SUPFAM" id="SSF48557">
    <property type="entry name" value="L-aspartase-like"/>
    <property type="match status" value="1"/>
</dbReference>
<dbReference type="InterPro" id="IPR024083">
    <property type="entry name" value="Fumarase/histidase_N"/>
</dbReference>
<dbReference type="Gene3D" id="1.10.275.10">
    <property type="entry name" value="Fumarase/aspartase (N-terminal domain)"/>
    <property type="match status" value="1"/>
</dbReference>
<protein>
    <submittedName>
        <fullName evidence="3">Uncharacterized protein</fullName>
    </submittedName>
</protein>
<accession>A0ABN3XFE4</accession>
<evidence type="ECO:0000313" key="4">
    <source>
        <dbReference type="Proteomes" id="UP001500403"/>
    </source>
</evidence>
<dbReference type="InterPro" id="IPR001106">
    <property type="entry name" value="Aromatic_Lyase"/>
</dbReference>
<dbReference type="Proteomes" id="UP001500403">
    <property type="component" value="Unassembled WGS sequence"/>
</dbReference>
<dbReference type="InterPro" id="IPR008948">
    <property type="entry name" value="L-Aspartase-like"/>
</dbReference>
<reference evidence="3 4" key="1">
    <citation type="journal article" date="2019" name="Int. J. Syst. Evol. Microbiol.">
        <title>The Global Catalogue of Microorganisms (GCM) 10K type strain sequencing project: providing services to taxonomists for standard genome sequencing and annotation.</title>
        <authorList>
            <consortium name="The Broad Institute Genomics Platform"/>
            <consortium name="The Broad Institute Genome Sequencing Center for Infectious Disease"/>
            <person name="Wu L."/>
            <person name="Ma J."/>
        </authorList>
    </citation>
    <scope>NUCLEOTIDE SEQUENCE [LARGE SCALE GENOMIC DNA]</scope>
    <source>
        <strain evidence="3 4">JCM 9088</strain>
    </source>
</reference>
<evidence type="ECO:0000256" key="1">
    <source>
        <dbReference type="ARBA" id="ARBA00023239"/>
    </source>
</evidence>
<sequence length="181" mass="18630">MWPTAPRPWPTAAGAGHGLRLPRGRAGAIGSTLLAREARAVPAVRADQLLADGAGPWPTVVSALREAPEPGACPVVEYGPVGTGDITALSQVDLAPASLGHAVRSRGVEEQAGPAALAARRAPRAGDASGHVAGREPGASVRALRRCDPRFDPALPVGRAPSRSRTPRSIPDTWSARSPMM</sequence>
<feature type="region of interest" description="Disordered" evidence="2">
    <location>
        <begin position="110"/>
        <end position="181"/>
    </location>
</feature>
<proteinExistence type="predicted"/>
<name>A0ABN3XFE4_9ACTN</name>
<comment type="caution">
    <text evidence="3">The sequence shown here is derived from an EMBL/GenBank/DDBJ whole genome shotgun (WGS) entry which is preliminary data.</text>
</comment>
<dbReference type="Pfam" id="PF00221">
    <property type="entry name" value="Lyase_aromatic"/>
    <property type="match status" value="1"/>
</dbReference>
<keyword evidence="1" id="KW-0456">Lyase</keyword>
<evidence type="ECO:0000313" key="3">
    <source>
        <dbReference type="EMBL" id="GAA2949160.1"/>
    </source>
</evidence>
<gene>
    <name evidence="3" type="ORF">GCM10010446_37900</name>
</gene>
<feature type="compositionally biased region" description="Low complexity" evidence="2">
    <location>
        <begin position="112"/>
        <end position="128"/>
    </location>
</feature>
<organism evidence="3 4">
    <name type="scientific">Streptomyces enissocaesilis</name>
    <dbReference type="NCBI Taxonomy" id="332589"/>
    <lineage>
        <taxon>Bacteria</taxon>
        <taxon>Bacillati</taxon>
        <taxon>Actinomycetota</taxon>
        <taxon>Actinomycetes</taxon>
        <taxon>Kitasatosporales</taxon>
        <taxon>Streptomycetaceae</taxon>
        <taxon>Streptomyces</taxon>
        <taxon>Streptomyces rochei group</taxon>
    </lineage>
</organism>
<keyword evidence="4" id="KW-1185">Reference proteome</keyword>
<dbReference type="RefSeq" id="WP_344496650.1">
    <property type="nucleotide sequence ID" value="NZ_BAAAUD010000039.1"/>
</dbReference>